<evidence type="ECO:0000313" key="7">
    <source>
        <dbReference type="EMBL" id="KAK0632728.1"/>
    </source>
</evidence>
<dbReference type="AlphaFoldDB" id="A0AA39XEZ8"/>
<reference evidence="7" key="1">
    <citation type="submission" date="2023-06" db="EMBL/GenBank/DDBJ databases">
        <title>Genome-scale phylogeny and comparative genomics of the fungal order Sordariales.</title>
        <authorList>
            <consortium name="Lawrence Berkeley National Laboratory"/>
            <person name="Hensen N."/>
            <person name="Bonometti L."/>
            <person name="Westerberg I."/>
            <person name="Brannstrom I.O."/>
            <person name="Guillou S."/>
            <person name="Cros-Aarteil S."/>
            <person name="Calhoun S."/>
            <person name="Haridas S."/>
            <person name="Kuo A."/>
            <person name="Mondo S."/>
            <person name="Pangilinan J."/>
            <person name="Riley R."/>
            <person name="Labutti K."/>
            <person name="Andreopoulos B."/>
            <person name="Lipzen A."/>
            <person name="Chen C."/>
            <person name="Yanf M."/>
            <person name="Daum C."/>
            <person name="Ng V."/>
            <person name="Clum A."/>
            <person name="Steindorff A."/>
            <person name="Ohm R."/>
            <person name="Martin F."/>
            <person name="Silar P."/>
            <person name="Natvig D."/>
            <person name="Lalanne C."/>
            <person name="Gautier V."/>
            <person name="Ament-Velasquez S.L."/>
            <person name="Kruys A."/>
            <person name="Hutchinson M.I."/>
            <person name="Powell A.J."/>
            <person name="Barry K."/>
            <person name="Miller A.N."/>
            <person name="Grigoriev I.V."/>
            <person name="Debuchy R."/>
            <person name="Gladieux P."/>
            <person name="Thoren M.H."/>
            <person name="Johannesson H."/>
        </authorList>
    </citation>
    <scope>NUCLEOTIDE SEQUENCE</scope>
    <source>
        <strain evidence="7">CBS 606.72</strain>
    </source>
</reference>
<sequence length="184" mass="20071">MAQYLAFLVLGALAGAAPAAAPSQTESCKDASFLHASWAVKGFRYHSLITYSTPSHPIATGFVDFNLTNVALPYTLSCSATSSQMSDFFYGNQWYLCTDSLGNDAEFQFDKSSGRLDLQQKWACANDSPPVSFMGKGTANVTMVCRTGRWQKQNWTAGETYSTEHTDCAPQDLTIMPNELMAST</sequence>
<name>A0AA39XEZ8_9PEZI</name>
<evidence type="ECO:0000256" key="1">
    <source>
        <dbReference type="ARBA" id="ARBA00004613"/>
    </source>
</evidence>
<evidence type="ECO:0000256" key="3">
    <source>
        <dbReference type="ARBA" id="ARBA00022729"/>
    </source>
</evidence>
<dbReference type="Proteomes" id="UP001175000">
    <property type="component" value="Unassembled WGS sequence"/>
</dbReference>
<comment type="subcellular location">
    <subcellularLocation>
        <location evidence="1">Secreted</location>
    </subcellularLocation>
</comment>
<organism evidence="7 8">
    <name type="scientific">Immersiella caudata</name>
    <dbReference type="NCBI Taxonomy" id="314043"/>
    <lineage>
        <taxon>Eukaryota</taxon>
        <taxon>Fungi</taxon>
        <taxon>Dikarya</taxon>
        <taxon>Ascomycota</taxon>
        <taxon>Pezizomycotina</taxon>
        <taxon>Sordariomycetes</taxon>
        <taxon>Sordariomycetidae</taxon>
        <taxon>Sordariales</taxon>
        <taxon>Lasiosphaeriaceae</taxon>
        <taxon>Immersiella</taxon>
    </lineage>
</organism>
<proteinExistence type="predicted"/>
<dbReference type="Pfam" id="PF16541">
    <property type="entry name" value="AltA1"/>
    <property type="match status" value="1"/>
</dbReference>
<comment type="caution">
    <text evidence="7">The sequence shown here is derived from an EMBL/GenBank/DDBJ whole genome shotgun (WGS) entry which is preliminary data.</text>
</comment>
<dbReference type="GO" id="GO:0005576">
    <property type="term" value="C:extracellular region"/>
    <property type="evidence" value="ECO:0007669"/>
    <property type="project" value="UniProtKB-SubCell"/>
</dbReference>
<protein>
    <recommendedName>
        <fullName evidence="6">AA1-like domain-containing protein</fullName>
    </recommendedName>
</protein>
<gene>
    <name evidence="7" type="ORF">B0T14DRAFT_560393</name>
</gene>
<feature type="domain" description="AA1-like" evidence="6">
    <location>
        <begin position="42"/>
        <end position="156"/>
    </location>
</feature>
<feature type="signal peptide" evidence="5">
    <location>
        <begin position="1"/>
        <end position="19"/>
    </location>
</feature>
<evidence type="ECO:0000313" key="8">
    <source>
        <dbReference type="Proteomes" id="UP001175000"/>
    </source>
</evidence>
<dbReference type="EMBL" id="JAULSU010000001">
    <property type="protein sequence ID" value="KAK0632728.1"/>
    <property type="molecule type" value="Genomic_DNA"/>
</dbReference>
<evidence type="ECO:0000256" key="5">
    <source>
        <dbReference type="SAM" id="SignalP"/>
    </source>
</evidence>
<evidence type="ECO:0000256" key="2">
    <source>
        <dbReference type="ARBA" id="ARBA00022525"/>
    </source>
</evidence>
<evidence type="ECO:0000259" key="6">
    <source>
        <dbReference type="Pfam" id="PF16541"/>
    </source>
</evidence>
<keyword evidence="8" id="KW-1185">Reference proteome</keyword>
<accession>A0AA39XEZ8</accession>
<feature type="chain" id="PRO_5041339660" description="AA1-like domain-containing protein" evidence="5">
    <location>
        <begin position="20"/>
        <end position="184"/>
    </location>
</feature>
<evidence type="ECO:0000256" key="4">
    <source>
        <dbReference type="ARBA" id="ARBA00023157"/>
    </source>
</evidence>
<keyword evidence="2" id="KW-0964">Secreted</keyword>
<keyword evidence="3 5" id="KW-0732">Signal</keyword>
<dbReference type="InterPro" id="IPR032382">
    <property type="entry name" value="AltA1"/>
</dbReference>
<keyword evidence="4" id="KW-1015">Disulfide bond</keyword>